<dbReference type="RefSeq" id="WP_009481109.1">
    <property type="nucleotide sequence ID" value="NZ_BAFE01000007.1"/>
</dbReference>
<protein>
    <recommendedName>
        <fullName evidence="3">Magnesium chelatase ChlI-like catalytic domain-containing protein</fullName>
    </recommendedName>
</protein>
<comment type="caution">
    <text evidence="1">The sequence shown here is derived from an EMBL/GenBank/DDBJ whole genome shotgun (WGS) entry which is preliminary data.</text>
</comment>
<dbReference type="STRING" id="1089455.MOPEL_007_00280"/>
<evidence type="ECO:0000313" key="1">
    <source>
        <dbReference type="EMBL" id="GAB47211.1"/>
    </source>
</evidence>
<evidence type="ECO:0008006" key="3">
    <source>
        <dbReference type="Google" id="ProtNLM"/>
    </source>
</evidence>
<organism evidence="1 2">
    <name type="scientific">Mobilicoccus pelagius NBRC 104925</name>
    <dbReference type="NCBI Taxonomy" id="1089455"/>
    <lineage>
        <taxon>Bacteria</taxon>
        <taxon>Bacillati</taxon>
        <taxon>Actinomycetota</taxon>
        <taxon>Actinomycetes</taxon>
        <taxon>Micrococcales</taxon>
        <taxon>Dermatophilaceae</taxon>
        <taxon>Mobilicoccus</taxon>
    </lineage>
</organism>
<dbReference type="Pfam" id="PF13541">
    <property type="entry name" value="ChlI"/>
    <property type="match status" value="1"/>
</dbReference>
<reference evidence="1 2" key="1">
    <citation type="submission" date="2012-02" db="EMBL/GenBank/DDBJ databases">
        <title>Whole genome shotgun sequence of Mobilicoccus pelagius NBRC 104925.</title>
        <authorList>
            <person name="Yoshida Y."/>
            <person name="Hosoyama A."/>
            <person name="Tsuchikane K."/>
            <person name="Katsumata H."/>
            <person name="Yamazaki S."/>
            <person name="Fujita N."/>
        </authorList>
    </citation>
    <scope>NUCLEOTIDE SEQUENCE [LARGE SCALE GENOMIC DNA]</scope>
    <source>
        <strain evidence="1 2">NBRC 104925</strain>
    </source>
</reference>
<dbReference type="InterPro" id="IPR020568">
    <property type="entry name" value="Ribosomal_Su5_D2-typ_SF"/>
</dbReference>
<dbReference type="SUPFAM" id="SSF54211">
    <property type="entry name" value="Ribosomal protein S5 domain 2-like"/>
    <property type="match status" value="1"/>
</dbReference>
<name>H5UNA3_9MICO</name>
<dbReference type="EMBL" id="BAFE01000007">
    <property type="protein sequence ID" value="GAB47211.1"/>
    <property type="molecule type" value="Genomic_DNA"/>
</dbReference>
<dbReference type="eggNOG" id="COG0606">
    <property type="taxonomic scope" value="Bacteria"/>
</dbReference>
<evidence type="ECO:0000313" key="2">
    <source>
        <dbReference type="Proteomes" id="UP000004367"/>
    </source>
</evidence>
<dbReference type="AlphaFoldDB" id="H5UNA3"/>
<dbReference type="OrthoDB" id="9813147at2"/>
<sequence length="91" mass="9473">MTLGRTTSVTLTGLEGAVVHIEADIVPGLPAFVIGGLPDAACRQSGDRIKAAGGNSGLEIPNRRITVNLSPASLPKMGSHFDLSIDTQTRY</sequence>
<dbReference type="Proteomes" id="UP000004367">
    <property type="component" value="Unassembled WGS sequence"/>
</dbReference>
<keyword evidence="2" id="KW-1185">Reference proteome</keyword>
<dbReference type="Gene3D" id="3.30.230.10">
    <property type="match status" value="1"/>
</dbReference>
<proteinExistence type="predicted"/>
<dbReference type="InterPro" id="IPR014721">
    <property type="entry name" value="Ribsml_uS5_D2-typ_fold_subgr"/>
</dbReference>
<accession>H5UNA3</accession>
<gene>
    <name evidence="1" type="ORF">MOPEL_007_00280</name>
</gene>